<evidence type="ECO:0000256" key="2">
    <source>
        <dbReference type="ARBA" id="ARBA00022475"/>
    </source>
</evidence>
<evidence type="ECO:0000256" key="3">
    <source>
        <dbReference type="ARBA" id="ARBA00022692"/>
    </source>
</evidence>
<evidence type="ECO:0000256" key="5">
    <source>
        <dbReference type="ARBA" id="ARBA00023136"/>
    </source>
</evidence>
<evidence type="ECO:0000313" key="9">
    <source>
        <dbReference type="Proteomes" id="UP000024837"/>
    </source>
</evidence>
<keyword evidence="2" id="KW-1003">Cell membrane</keyword>
<protein>
    <recommendedName>
        <fullName evidence="7">Cardiolipin synthase N-terminal domain-containing protein</fullName>
    </recommendedName>
</protein>
<dbReference type="Pfam" id="PF13396">
    <property type="entry name" value="PLDc_N"/>
    <property type="match status" value="1"/>
</dbReference>
<dbReference type="HOGENOM" id="CLU_164169_0_0_1"/>
<reference evidence="8 9" key="1">
    <citation type="submission" date="2013-05" db="EMBL/GenBank/DDBJ databases">
        <title>Drechslerella stenobrocha genome reveals carnivorous origination and mechanical trapping mechanism of predatory fungi.</title>
        <authorList>
            <person name="Liu X."/>
            <person name="Zhang W."/>
            <person name="Liu K."/>
        </authorList>
    </citation>
    <scope>NUCLEOTIDE SEQUENCE [LARGE SCALE GENOMIC DNA]</scope>
    <source>
        <strain evidence="8 9">248</strain>
    </source>
</reference>
<comment type="subcellular location">
    <subcellularLocation>
        <location evidence="1">Cell membrane</location>
        <topology evidence="1">Multi-pass membrane protein</topology>
    </subcellularLocation>
</comment>
<dbReference type="InterPro" id="IPR027379">
    <property type="entry name" value="CLS_N"/>
</dbReference>
<evidence type="ECO:0000313" key="8">
    <source>
        <dbReference type="EMBL" id="EWC44850.1"/>
    </source>
</evidence>
<gene>
    <name evidence="8" type="ORF">DRE_00909</name>
</gene>
<dbReference type="EMBL" id="KI966433">
    <property type="protein sequence ID" value="EWC44850.1"/>
    <property type="molecule type" value="Genomic_DNA"/>
</dbReference>
<organism evidence="8 9">
    <name type="scientific">Drechslerella stenobrocha 248</name>
    <dbReference type="NCBI Taxonomy" id="1043628"/>
    <lineage>
        <taxon>Eukaryota</taxon>
        <taxon>Fungi</taxon>
        <taxon>Dikarya</taxon>
        <taxon>Ascomycota</taxon>
        <taxon>Pezizomycotina</taxon>
        <taxon>Orbiliomycetes</taxon>
        <taxon>Orbiliales</taxon>
        <taxon>Orbiliaceae</taxon>
        <taxon>Drechslerella</taxon>
    </lineage>
</organism>
<keyword evidence="9" id="KW-1185">Reference proteome</keyword>
<proteinExistence type="predicted"/>
<dbReference type="AlphaFoldDB" id="W7I796"/>
<evidence type="ECO:0000259" key="7">
    <source>
        <dbReference type="Pfam" id="PF13396"/>
    </source>
</evidence>
<dbReference type="GO" id="GO:0005886">
    <property type="term" value="C:plasma membrane"/>
    <property type="evidence" value="ECO:0007669"/>
    <property type="project" value="UniProtKB-SubCell"/>
</dbReference>
<accession>W7I796</accession>
<feature type="transmembrane region" description="Helical" evidence="6">
    <location>
        <begin position="16"/>
        <end position="39"/>
    </location>
</feature>
<sequence length="85" mass="9478">MAAPVGDDMVFVQQNAWGYGAGGGIVGLVVFVLDVLTFIEIFKSSRPASHKILWALLVFFFPIIGLIVYYLFSNRNQHNNYEALP</sequence>
<feature type="domain" description="Cardiolipin synthase N-terminal" evidence="7">
    <location>
        <begin position="32"/>
        <end position="73"/>
    </location>
</feature>
<feature type="transmembrane region" description="Helical" evidence="6">
    <location>
        <begin position="51"/>
        <end position="72"/>
    </location>
</feature>
<name>W7I796_9PEZI</name>
<evidence type="ECO:0000256" key="4">
    <source>
        <dbReference type="ARBA" id="ARBA00022989"/>
    </source>
</evidence>
<dbReference type="Proteomes" id="UP000024837">
    <property type="component" value="Unassembled WGS sequence"/>
</dbReference>
<keyword evidence="3 6" id="KW-0812">Transmembrane</keyword>
<evidence type="ECO:0000256" key="6">
    <source>
        <dbReference type="SAM" id="Phobius"/>
    </source>
</evidence>
<keyword evidence="4 6" id="KW-1133">Transmembrane helix</keyword>
<evidence type="ECO:0000256" key="1">
    <source>
        <dbReference type="ARBA" id="ARBA00004651"/>
    </source>
</evidence>
<keyword evidence="5 6" id="KW-0472">Membrane</keyword>
<dbReference type="OrthoDB" id="5193244at2759"/>